<accession>A0ACC0RC89</accession>
<name>A0ACC0RC89_9HYPO</name>
<keyword evidence="2" id="KW-1185">Reference proteome</keyword>
<evidence type="ECO:0000313" key="2">
    <source>
        <dbReference type="Proteomes" id="UP001065298"/>
    </source>
</evidence>
<protein>
    <submittedName>
        <fullName evidence="1">Uncharacterized protein</fullName>
    </submittedName>
</protein>
<comment type="caution">
    <text evidence="1">The sequence shown here is derived from an EMBL/GenBank/DDBJ whole genome shotgun (WGS) entry which is preliminary data.</text>
</comment>
<sequence length="198" mass="20759">MQTPSTMKPLVPGILIAALVVVNAYYTMSVFAPSIEEIHARVINARGKAFIIGASAPGTFCGLDNTTECPAGTSTQVDERMTALAAAVPGGQFIFVAPDGTISYPSAHSALRPPGSKVGGFQASQIISDCKMPITVLVWLPEDGNRGMWACPTSLNMPMADEAVLKATTGEFKGKGCLKVDGVQIQMAGDNYAAWAYT</sequence>
<gene>
    <name evidence="1" type="ORF">NCS57_00317500</name>
</gene>
<proteinExistence type="predicted"/>
<evidence type="ECO:0000313" key="1">
    <source>
        <dbReference type="EMBL" id="KAI8680370.1"/>
    </source>
</evidence>
<dbReference type="EMBL" id="CM046504">
    <property type="protein sequence ID" value="KAI8680370.1"/>
    <property type="molecule type" value="Genomic_DNA"/>
</dbReference>
<organism evidence="1 2">
    <name type="scientific">Fusarium keratoplasticum</name>
    <dbReference type="NCBI Taxonomy" id="1328300"/>
    <lineage>
        <taxon>Eukaryota</taxon>
        <taxon>Fungi</taxon>
        <taxon>Dikarya</taxon>
        <taxon>Ascomycota</taxon>
        <taxon>Pezizomycotina</taxon>
        <taxon>Sordariomycetes</taxon>
        <taxon>Hypocreomycetidae</taxon>
        <taxon>Hypocreales</taxon>
        <taxon>Nectriaceae</taxon>
        <taxon>Fusarium</taxon>
        <taxon>Fusarium solani species complex</taxon>
    </lineage>
</organism>
<reference evidence="1" key="1">
    <citation type="submission" date="2022-06" db="EMBL/GenBank/DDBJ databases">
        <title>Fusarium solani species complex genomes reveal bases of compartmentalisation and animal pathogenesis.</title>
        <authorList>
            <person name="Tsai I.J."/>
        </authorList>
    </citation>
    <scope>NUCLEOTIDE SEQUENCE</scope>
    <source>
        <strain evidence="1">Fu6.1</strain>
    </source>
</reference>
<dbReference type="Proteomes" id="UP001065298">
    <property type="component" value="Chromosome 2"/>
</dbReference>